<keyword evidence="1" id="KW-0808">Transferase</keyword>
<dbReference type="InterPro" id="IPR029057">
    <property type="entry name" value="PRTase-like"/>
</dbReference>
<dbReference type="Gene3D" id="3.40.50.2020">
    <property type="match status" value="1"/>
</dbReference>
<protein>
    <submittedName>
        <fullName evidence="1">Phosphoribosyl transferase domain-containing protein</fullName>
    </submittedName>
</protein>
<dbReference type="SUPFAM" id="SSF53271">
    <property type="entry name" value="PRTase-like"/>
    <property type="match status" value="1"/>
</dbReference>
<dbReference type="AlphaFoldDB" id="A0A1G5G6S6"/>
<dbReference type="InterPro" id="IPR023214">
    <property type="entry name" value="HAD_sf"/>
</dbReference>
<dbReference type="EMBL" id="FMUN01000006">
    <property type="protein sequence ID" value="SCY46989.1"/>
    <property type="molecule type" value="Genomic_DNA"/>
</dbReference>
<dbReference type="OrthoDB" id="9804476at2"/>
<dbReference type="GO" id="GO:0016740">
    <property type="term" value="F:transferase activity"/>
    <property type="evidence" value="ECO:0007669"/>
    <property type="project" value="UniProtKB-KW"/>
</dbReference>
<sequence>MHYKNVSDLSRDLLHSSPRIPKDVDLMVGVPRSGMLAASLLATHRNLPLIDIDGFLRGAAPWFGDTKVLPPHLRFGSSWEARRALVLDDSILSGGSMARVTERLKASGLRERCLTAAVYYDPASRYDLDLGLVPLDPPRVFEWNLMHKDLLNHSCVDIDGVLCRDPTPEENDDGPRYRAFLEEVPAWHVPSQTIGYLVTSRLECYREITERWLRNNGIRFNHLYMMDVDSAEERRRRGNHASLKGRIYKRLDARLFIESSHQQAMEICRTSGKATLSYEKGEILCPGGIRAAVANGREGARQGGWTRHIPEPVKFLYRKCFPPFGMARHGP</sequence>
<dbReference type="CDD" id="cd06223">
    <property type="entry name" value="PRTases_typeI"/>
    <property type="match status" value="1"/>
</dbReference>
<name>A0A1G5G6S6_9GAMM</name>
<evidence type="ECO:0000313" key="1">
    <source>
        <dbReference type="EMBL" id="SCY46989.1"/>
    </source>
</evidence>
<dbReference type="InterPro" id="IPR000836">
    <property type="entry name" value="PRTase_dom"/>
</dbReference>
<accession>A0A1G5G6S6</accession>
<organism evidence="1 2">
    <name type="scientific">Thiohalorhabdus denitrificans</name>
    <dbReference type="NCBI Taxonomy" id="381306"/>
    <lineage>
        <taxon>Bacteria</taxon>
        <taxon>Pseudomonadati</taxon>
        <taxon>Pseudomonadota</taxon>
        <taxon>Gammaproteobacteria</taxon>
        <taxon>Thiohalorhabdales</taxon>
        <taxon>Thiohalorhabdaceae</taxon>
        <taxon>Thiohalorhabdus</taxon>
    </lineage>
</organism>
<dbReference type="Gene3D" id="3.40.50.1000">
    <property type="entry name" value="HAD superfamily/HAD-like"/>
    <property type="match status" value="1"/>
</dbReference>
<dbReference type="Proteomes" id="UP000183104">
    <property type="component" value="Unassembled WGS sequence"/>
</dbReference>
<gene>
    <name evidence="1" type="ORF">SAMN05661077_2200</name>
</gene>
<reference evidence="2" key="1">
    <citation type="submission" date="2016-10" db="EMBL/GenBank/DDBJ databases">
        <authorList>
            <person name="Varghese N."/>
        </authorList>
    </citation>
    <scope>NUCLEOTIDE SEQUENCE [LARGE SCALE GENOMIC DNA]</scope>
    <source>
        <strain evidence="2">HL 19</strain>
    </source>
</reference>
<evidence type="ECO:0000313" key="2">
    <source>
        <dbReference type="Proteomes" id="UP000183104"/>
    </source>
</evidence>
<keyword evidence="2" id="KW-1185">Reference proteome</keyword>
<proteinExistence type="predicted"/>